<comment type="function">
    <text evidence="8">Conversion of 1,4-dihydroxy-2-naphthoate (DHNA) to demethylmenaquinone (DMK).</text>
</comment>
<accession>A0ABT8F3F2</accession>
<evidence type="ECO:0000256" key="7">
    <source>
        <dbReference type="ARBA" id="ARBA00023136"/>
    </source>
</evidence>
<keyword evidence="4 8" id="KW-0808">Transferase</keyword>
<evidence type="ECO:0000256" key="1">
    <source>
        <dbReference type="ARBA" id="ARBA00004141"/>
    </source>
</evidence>
<evidence type="ECO:0000256" key="3">
    <source>
        <dbReference type="ARBA" id="ARBA00022475"/>
    </source>
</evidence>
<comment type="similarity">
    <text evidence="8">Belongs to the MenA family. Type 1 subfamily.</text>
</comment>
<dbReference type="RefSeq" id="WP_320003504.1">
    <property type="nucleotide sequence ID" value="NZ_JAUHJS010000002.1"/>
</dbReference>
<keyword evidence="11" id="KW-1185">Reference proteome</keyword>
<proteinExistence type="inferred from homology"/>
<dbReference type="PANTHER" id="PTHR13929:SF0">
    <property type="entry name" value="UBIA PRENYLTRANSFERASE DOMAIN-CONTAINING PROTEIN 1"/>
    <property type="match status" value="1"/>
</dbReference>
<dbReference type="InterPro" id="IPR004657">
    <property type="entry name" value="MenA"/>
</dbReference>
<keyword evidence="5 8" id="KW-0812">Transmembrane</keyword>
<dbReference type="Pfam" id="PF01040">
    <property type="entry name" value="UbiA"/>
    <property type="match status" value="1"/>
</dbReference>
<evidence type="ECO:0000256" key="2">
    <source>
        <dbReference type="ARBA" id="ARBA00022428"/>
    </source>
</evidence>
<evidence type="ECO:0000256" key="9">
    <source>
        <dbReference type="NCBIfam" id="TIGR00751"/>
    </source>
</evidence>
<dbReference type="Gene3D" id="1.10.357.140">
    <property type="entry name" value="UbiA prenyltransferase"/>
    <property type="match status" value="1"/>
</dbReference>
<evidence type="ECO:0000256" key="5">
    <source>
        <dbReference type="ARBA" id="ARBA00022692"/>
    </source>
</evidence>
<feature type="transmembrane region" description="Helical" evidence="8">
    <location>
        <begin position="118"/>
        <end position="139"/>
    </location>
</feature>
<organism evidence="10 11">
    <name type="scientific">Shiella aurantiaca</name>
    <dbReference type="NCBI Taxonomy" id="3058365"/>
    <lineage>
        <taxon>Bacteria</taxon>
        <taxon>Pseudomonadati</taxon>
        <taxon>Bacteroidota</taxon>
        <taxon>Cytophagia</taxon>
        <taxon>Cytophagales</taxon>
        <taxon>Shiellaceae</taxon>
        <taxon>Shiella</taxon>
    </lineage>
</organism>
<gene>
    <name evidence="8" type="primary">menA</name>
    <name evidence="10" type="ORF">QWY31_05670</name>
</gene>
<evidence type="ECO:0000256" key="6">
    <source>
        <dbReference type="ARBA" id="ARBA00022989"/>
    </source>
</evidence>
<reference evidence="10" key="1">
    <citation type="submission" date="2023-06" db="EMBL/GenBank/DDBJ databases">
        <title>Cytophagales bacterium Strain LB-30, isolated from soil.</title>
        <authorList>
            <person name="Liu B."/>
        </authorList>
    </citation>
    <scope>NUCLEOTIDE SEQUENCE</scope>
    <source>
        <strain evidence="10">LB-30</strain>
    </source>
</reference>
<dbReference type="EC" id="2.5.1.74" evidence="8 9"/>
<name>A0ABT8F3F2_9BACT</name>
<evidence type="ECO:0000256" key="8">
    <source>
        <dbReference type="HAMAP-Rule" id="MF_01937"/>
    </source>
</evidence>
<feature type="transmembrane region" description="Helical" evidence="8">
    <location>
        <begin position="12"/>
        <end position="31"/>
    </location>
</feature>
<dbReference type="CDD" id="cd13962">
    <property type="entry name" value="PT_UbiA_UBIAD1"/>
    <property type="match status" value="1"/>
</dbReference>
<feature type="transmembrane region" description="Helical" evidence="8">
    <location>
        <begin position="91"/>
        <end position="112"/>
    </location>
</feature>
<dbReference type="EMBL" id="JAUHJS010000002">
    <property type="protein sequence ID" value="MDN4164980.1"/>
    <property type="molecule type" value="Genomic_DNA"/>
</dbReference>
<feature type="transmembrane region" description="Helical" evidence="8">
    <location>
        <begin position="151"/>
        <end position="170"/>
    </location>
</feature>
<dbReference type="HAMAP" id="MF_01937">
    <property type="entry name" value="MenA_1"/>
    <property type="match status" value="1"/>
</dbReference>
<feature type="transmembrane region" description="Helical" evidence="8">
    <location>
        <begin position="176"/>
        <end position="195"/>
    </location>
</feature>
<evidence type="ECO:0000313" key="10">
    <source>
        <dbReference type="EMBL" id="MDN4164980.1"/>
    </source>
</evidence>
<keyword evidence="3 8" id="KW-1003">Cell membrane</keyword>
<evidence type="ECO:0000313" key="11">
    <source>
        <dbReference type="Proteomes" id="UP001168552"/>
    </source>
</evidence>
<comment type="catalytic activity">
    <reaction evidence="8">
        <text>an all-trans-polyprenyl diphosphate + 1,4-dihydroxy-2-naphthoate + H(+) = a 2-demethylmenaquinol + CO2 + diphosphate</text>
        <dbReference type="Rhea" id="RHEA:26478"/>
        <dbReference type="Rhea" id="RHEA-COMP:9563"/>
        <dbReference type="Rhea" id="RHEA-COMP:9564"/>
        <dbReference type="ChEBI" id="CHEBI:11173"/>
        <dbReference type="ChEBI" id="CHEBI:15378"/>
        <dbReference type="ChEBI" id="CHEBI:16526"/>
        <dbReference type="ChEBI" id="CHEBI:33019"/>
        <dbReference type="ChEBI" id="CHEBI:55437"/>
        <dbReference type="ChEBI" id="CHEBI:58914"/>
        <dbReference type="EC" id="2.5.1.74"/>
    </reaction>
</comment>
<dbReference type="GO" id="GO:0046428">
    <property type="term" value="F:1,4-dihydroxy-2-naphthoate polyprenyltransferase activity"/>
    <property type="evidence" value="ECO:0007669"/>
    <property type="project" value="UniProtKB-EC"/>
</dbReference>
<dbReference type="PANTHER" id="PTHR13929">
    <property type="entry name" value="1,4-DIHYDROXY-2-NAPHTHOATE OCTAPRENYLTRANSFERASE"/>
    <property type="match status" value="1"/>
</dbReference>
<dbReference type="Proteomes" id="UP001168552">
    <property type="component" value="Unassembled WGS sequence"/>
</dbReference>
<feature type="transmembrane region" description="Helical" evidence="8">
    <location>
        <begin position="221"/>
        <end position="241"/>
    </location>
</feature>
<dbReference type="NCBIfam" id="NF004750">
    <property type="entry name" value="PRK06080.1-2"/>
    <property type="match status" value="1"/>
</dbReference>
<dbReference type="InterPro" id="IPR044878">
    <property type="entry name" value="UbiA_sf"/>
</dbReference>
<dbReference type="NCBIfam" id="TIGR00751">
    <property type="entry name" value="menA"/>
    <property type="match status" value="1"/>
</dbReference>
<comment type="subcellular location">
    <subcellularLocation>
        <location evidence="8">Cell membrane</location>
        <topology evidence="8">Multi-pass membrane protein</topology>
    </subcellularLocation>
    <subcellularLocation>
        <location evidence="1">Membrane</location>
        <topology evidence="1">Multi-pass membrane protein</topology>
    </subcellularLocation>
</comment>
<dbReference type="PIRSF" id="PIRSF005355">
    <property type="entry name" value="UBIAD1"/>
    <property type="match status" value="1"/>
</dbReference>
<sequence>MAISVWLKAARLRTLPLALASIIMGSFLAAYVSGFRWSVFVLAVLTTLLLQVLSNFANDYGDSVHGADSAERQGPDRAVSSGAISPKQMKMAVGLFALAALLAGLSLLWVALGANTQVFLTFLGLGIASILAAITYTMGKKPYGYAGLGDISVLIFFGLVGVIGTFYLHTQRWEPGIVFPAISCGLFAVAVLNLNNIRDIESDRKAGKRSIPVRLGRKKAVVYHQLLLYFGLLAAMIFTYTHYQSPWQWLFLLSLPLMVRNIRAVATKLKPQELDPYLKQMALTTLFFVLTFGIGLLIS</sequence>
<dbReference type="NCBIfam" id="NF004751">
    <property type="entry name" value="PRK06080.1-3"/>
    <property type="match status" value="1"/>
</dbReference>
<protein>
    <recommendedName>
        <fullName evidence="8 9">1,4-dihydroxy-2-naphthoate octaprenyltransferase</fullName>
        <shortName evidence="8">DHNA-octaprenyltransferase</shortName>
        <ecNumber evidence="8 9">2.5.1.74</ecNumber>
    </recommendedName>
</protein>
<dbReference type="InterPro" id="IPR026046">
    <property type="entry name" value="UBIAD1"/>
</dbReference>
<comment type="pathway">
    <text evidence="8">Quinol/quinone metabolism; menaquinone biosynthesis; menaquinol from 1,4-dihydroxy-2-naphthoate: step 1/2.</text>
</comment>
<keyword evidence="6 8" id="KW-1133">Transmembrane helix</keyword>
<evidence type="ECO:0000256" key="4">
    <source>
        <dbReference type="ARBA" id="ARBA00022679"/>
    </source>
</evidence>
<comment type="caution">
    <text evidence="10">The sequence shown here is derived from an EMBL/GenBank/DDBJ whole genome shotgun (WGS) entry which is preliminary data.</text>
</comment>
<feature type="transmembrane region" description="Helical" evidence="8">
    <location>
        <begin position="278"/>
        <end position="298"/>
    </location>
</feature>
<feature type="transmembrane region" description="Helical" evidence="8">
    <location>
        <begin position="37"/>
        <end position="57"/>
    </location>
</feature>
<keyword evidence="7 8" id="KW-0472">Membrane</keyword>
<dbReference type="InterPro" id="IPR000537">
    <property type="entry name" value="UbiA_prenyltransferase"/>
</dbReference>
<dbReference type="Gene3D" id="1.20.120.1780">
    <property type="entry name" value="UbiA prenyltransferase"/>
    <property type="match status" value="1"/>
</dbReference>
<keyword evidence="2 8" id="KW-0474">Menaquinone biosynthesis</keyword>